<dbReference type="InterPro" id="IPR014985">
    <property type="entry name" value="WbqC"/>
</dbReference>
<dbReference type="Pfam" id="PF08889">
    <property type="entry name" value="WbqC"/>
    <property type="match status" value="1"/>
</dbReference>
<reference evidence="1 2" key="1">
    <citation type="submission" date="2021-03" db="EMBL/GenBank/DDBJ databases">
        <title>Genomic Encyclopedia of Type Strains, Phase IV (KMG-IV): sequencing the most valuable type-strain genomes for metagenomic binning, comparative biology and taxonomic classification.</title>
        <authorList>
            <person name="Goeker M."/>
        </authorList>
    </citation>
    <scope>NUCLEOTIDE SEQUENCE [LARGE SCALE GENOMIC DNA]</scope>
    <source>
        <strain evidence="1 2">DSM 26427</strain>
    </source>
</reference>
<keyword evidence="2" id="KW-1185">Reference proteome</keyword>
<name>A0ABS4EJW8_9HYPH</name>
<evidence type="ECO:0000313" key="2">
    <source>
        <dbReference type="Proteomes" id="UP000823786"/>
    </source>
</evidence>
<evidence type="ECO:0008006" key="3">
    <source>
        <dbReference type="Google" id="ProtNLM"/>
    </source>
</evidence>
<dbReference type="EMBL" id="JAGGJV010000002">
    <property type="protein sequence ID" value="MBP1858234.1"/>
    <property type="molecule type" value="Genomic_DNA"/>
</dbReference>
<accession>A0ABS4EJW8</accession>
<dbReference type="Proteomes" id="UP000823786">
    <property type="component" value="Unassembled WGS sequence"/>
</dbReference>
<comment type="caution">
    <text evidence="1">The sequence shown here is derived from an EMBL/GenBank/DDBJ whole genome shotgun (WGS) entry which is preliminary data.</text>
</comment>
<organism evidence="1 2">
    <name type="scientific">Rhizobium herbae</name>
    <dbReference type="NCBI Taxonomy" id="508661"/>
    <lineage>
        <taxon>Bacteria</taxon>
        <taxon>Pseudomonadati</taxon>
        <taxon>Pseudomonadota</taxon>
        <taxon>Alphaproteobacteria</taxon>
        <taxon>Hyphomicrobiales</taxon>
        <taxon>Rhizobiaceae</taxon>
        <taxon>Rhizobium/Agrobacterium group</taxon>
        <taxon>Rhizobium</taxon>
    </lineage>
</organism>
<gene>
    <name evidence="1" type="ORF">J2Z75_001730</name>
</gene>
<protein>
    <recommendedName>
        <fullName evidence="3">WbqC family protein</fullName>
    </recommendedName>
</protein>
<sequence>MSRNIVISQSMYFPWVGLLEQIRLADVFVHYDDVQYSKGSFSNRVQVKGINGVSWMTLPLRDYHLGQRIDEVMLDDRTDWRSKHREILRQAYRKAPYRDEMLALVDRVFAQSVETVADISRQSMLELAAYFGLNRSQFLSSQTLPIPGASSERVCDIVEHLEGTVYITGHGARNYLNHALFEEKGIAVEYMQYERTPYPQLHGDFTPYVTALDLVANCGVEGARMIHSGTIGWKEFAQ</sequence>
<dbReference type="RefSeq" id="WP_209850454.1">
    <property type="nucleotide sequence ID" value="NZ_JAGGJV010000002.1"/>
</dbReference>
<proteinExistence type="predicted"/>
<evidence type="ECO:0000313" key="1">
    <source>
        <dbReference type="EMBL" id="MBP1858234.1"/>
    </source>
</evidence>